<evidence type="ECO:0000313" key="2">
    <source>
        <dbReference type="EMBL" id="GAI05788.1"/>
    </source>
</evidence>
<organism evidence="2">
    <name type="scientific">marine sediment metagenome</name>
    <dbReference type="NCBI Taxonomy" id="412755"/>
    <lineage>
        <taxon>unclassified sequences</taxon>
        <taxon>metagenomes</taxon>
        <taxon>ecological metagenomes</taxon>
    </lineage>
</organism>
<feature type="coiled-coil region" evidence="1">
    <location>
        <begin position="15"/>
        <end position="42"/>
    </location>
</feature>
<protein>
    <submittedName>
        <fullName evidence="2">Uncharacterized protein</fullName>
    </submittedName>
</protein>
<sequence length="122" mass="13766">SLLRSKTFLSLPFSNEALQFLKEKARERLKNAKELLQASGQEDEDNLLPCLVNLSWACSYFEFAEYYGDSPGFVPITFAHLLVQDGEFVLGEVMGALKAVKSGREFNKARRLFCLFGSPSDY</sequence>
<gene>
    <name evidence="2" type="ORF">S06H3_21447</name>
</gene>
<keyword evidence="1" id="KW-0175">Coiled coil</keyword>
<proteinExistence type="predicted"/>
<dbReference type="EMBL" id="BARV01011267">
    <property type="protein sequence ID" value="GAI05788.1"/>
    <property type="molecule type" value="Genomic_DNA"/>
</dbReference>
<dbReference type="AlphaFoldDB" id="X1KGI8"/>
<accession>X1KGI8</accession>
<reference evidence="2" key="1">
    <citation type="journal article" date="2014" name="Front. Microbiol.">
        <title>High frequency of phylogenetically diverse reductive dehalogenase-homologous genes in deep subseafloor sedimentary metagenomes.</title>
        <authorList>
            <person name="Kawai M."/>
            <person name="Futagami T."/>
            <person name="Toyoda A."/>
            <person name="Takaki Y."/>
            <person name="Nishi S."/>
            <person name="Hori S."/>
            <person name="Arai W."/>
            <person name="Tsubouchi T."/>
            <person name="Morono Y."/>
            <person name="Uchiyama I."/>
            <person name="Ito T."/>
            <person name="Fujiyama A."/>
            <person name="Inagaki F."/>
            <person name="Takami H."/>
        </authorList>
    </citation>
    <scope>NUCLEOTIDE SEQUENCE</scope>
    <source>
        <strain evidence="2">Expedition CK06-06</strain>
    </source>
</reference>
<name>X1KGI8_9ZZZZ</name>
<feature type="non-terminal residue" evidence="2">
    <location>
        <position position="1"/>
    </location>
</feature>
<comment type="caution">
    <text evidence="2">The sequence shown here is derived from an EMBL/GenBank/DDBJ whole genome shotgun (WGS) entry which is preliminary data.</text>
</comment>
<evidence type="ECO:0000256" key="1">
    <source>
        <dbReference type="SAM" id="Coils"/>
    </source>
</evidence>